<feature type="compositionally biased region" description="Low complexity" evidence="1">
    <location>
        <begin position="429"/>
        <end position="441"/>
    </location>
</feature>
<feature type="compositionally biased region" description="Polar residues" evidence="1">
    <location>
        <begin position="303"/>
        <end position="319"/>
    </location>
</feature>
<reference evidence="2" key="1">
    <citation type="journal article" date="2023" name="Mol. Phylogenet. Evol.">
        <title>Genome-scale phylogeny and comparative genomics of the fungal order Sordariales.</title>
        <authorList>
            <person name="Hensen N."/>
            <person name="Bonometti L."/>
            <person name="Westerberg I."/>
            <person name="Brannstrom I.O."/>
            <person name="Guillou S."/>
            <person name="Cros-Aarteil S."/>
            <person name="Calhoun S."/>
            <person name="Haridas S."/>
            <person name="Kuo A."/>
            <person name="Mondo S."/>
            <person name="Pangilinan J."/>
            <person name="Riley R."/>
            <person name="LaButti K."/>
            <person name="Andreopoulos B."/>
            <person name="Lipzen A."/>
            <person name="Chen C."/>
            <person name="Yan M."/>
            <person name="Daum C."/>
            <person name="Ng V."/>
            <person name="Clum A."/>
            <person name="Steindorff A."/>
            <person name="Ohm R.A."/>
            <person name="Martin F."/>
            <person name="Silar P."/>
            <person name="Natvig D.O."/>
            <person name="Lalanne C."/>
            <person name="Gautier V."/>
            <person name="Ament-Velasquez S.L."/>
            <person name="Kruys A."/>
            <person name="Hutchinson M.I."/>
            <person name="Powell A.J."/>
            <person name="Barry K."/>
            <person name="Miller A.N."/>
            <person name="Grigoriev I.V."/>
            <person name="Debuchy R."/>
            <person name="Gladieux P."/>
            <person name="Hiltunen Thoren M."/>
            <person name="Johannesson H."/>
        </authorList>
    </citation>
    <scope>NUCLEOTIDE SEQUENCE</scope>
    <source>
        <strain evidence="2">CBS 990.96</strain>
    </source>
</reference>
<feature type="compositionally biased region" description="Acidic residues" evidence="1">
    <location>
        <begin position="823"/>
        <end position="865"/>
    </location>
</feature>
<accession>A0AAN7BYP8</accession>
<feature type="compositionally biased region" description="Low complexity" evidence="1">
    <location>
        <begin position="1357"/>
        <end position="1377"/>
    </location>
</feature>
<protein>
    <submittedName>
        <fullName evidence="2">Uncharacterized protein</fullName>
    </submittedName>
</protein>
<feature type="compositionally biased region" description="Basic and acidic residues" evidence="1">
    <location>
        <begin position="1304"/>
        <end position="1315"/>
    </location>
</feature>
<feature type="compositionally biased region" description="Polar residues" evidence="1">
    <location>
        <begin position="700"/>
        <end position="719"/>
    </location>
</feature>
<evidence type="ECO:0000313" key="3">
    <source>
        <dbReference type="Proteomes" id="UP001301958"/>
    </source>
</evidence>
<feature type="region of interest" description="Disordered" evidence="1">
    <location>
        <begin position="1248"/>
        <end position="1429"/>
    </location>
</feature>
<organism evidence="2 3">
    <name type="scientific">Podospora fimiseda</name>
    <dbReference type="NCBI Taxonomy" id="252190"/>
    <lineage>
        <taxon>Eukaryota</taxon>
        <taxon>Fungi</taxon>
        <taxon>Dikarya</taxon>
        <taxon>Ascomycota</taxon>
        <taxon>Pezizomycotina</taxon>
        <taxon>Sordariomycetes</taxon>
        <taxon>Sordariomycetidae</taxon>
        <taxon>Sordariales</taxon>
        <taxon>Podosporaceae</taxon>
        <taxon>Podospora</taxon>
    </lineage>
</organism>
<sequence>MVEFASRFEAAAPKNETPLSQQTPITIDSLLPPRTNAPRAWQRVAVASAPGHHRHGKIWKRVGGLTLASPQDGYARAVFELTTNNLVARKRSRQNIHVPKFGEAQWDPRADNAQDGKALLEEARASVARAQEEEAQTAPVEFNKKQATFPDDSLNWVPRKRNNSRWPVLSKSDMTRVVANKHPLPLPNAPEPVDIPMKAQEHQMMARSPLRPTRRISLLPGADSPRKLQVIPLSPAKESAPVLSPVKRPPLSPLKVAESPLRKFRVNATPTKIVLESPKSSPPEKSPLKSSPISSHADATLLPSVSTPKPTSIRQTDSPTPLIFDSPITEALAEPEYETHRRNSLHVARRTERKSLGGPHLSRLEALRKSPNRRHSFTSLEHFKTEAPKAVKGRRNSVDGSSPKRESLGSQKAVEVDIKANIDIFAQWPKPSTPTSTSRSSFGAEEEQQREGSIASTPTKAALKPDVQADHDQSSVPSSTEQETSALTAVTTNGEAAEGTLDQAAASPLATPQTPTPEEVDILQTELLEQSDPEDMFTPYEPEGLSTIYEESYIEPDTPLMEQKHSASVQDAGAISPVASKTPADEKERPSTPCSGGPTVGAPSTPTERTIQQSHILLDEALQLSIRNSIRKDQTSRRIPEPSSPCLSSSILEDASEVFTEDASEVSLLQESDADEPADTCGTNVHSSDSPEQKIADDSATASLKQTATESDNGQETEFCSTQSLLDKETTSADECRETTLAVPGSPSASDALCQVAVAVLETPETPAKINNAEADPSLARPEGQARLVVNTAESESSGFTPINSRHSSPTESVSFAVKALAEDSEAGLEDEDDMDADEIVEQQLDEDEDDDDVAENSSDDEFALDTEAPPPRPVNDTMQLQAMHEHDDSETEMLRKFVTRVAADKNAKVAAAAAAAALSTQSSRLNRHSGSTNPVTSSTGSPITGTDSESLTDRIPLGEKSPNSPSPVKKRKLGETSDDVAKETHDPSPEQPSTQNSNPQPVLKKRRKLGEPFSGTAATSAAIPPDDDDPTEEAPRRSTRTRSARSLKPSAPSANSITLSALSMIPVRLPGMGAMDDSAMDGRKSMGRLRNEEKDIAIITKTNTRKNKGAAVPPPVVLQKQQHDPSWIKLESKRVVDPTKPEGASKAKSVRWDEQLARYQESDAPFKGISSALLADVLTADASQHGDEEDELAIPTITEVPLPPAQKKSKVVAAPAAEPTRRSNRTRLQAPTPVKKVVASTVSAVSAKPASAVRPKISSTETAGSLAVRAKAAVPKSKPTTAKDAAIGAATKLSATSGKLKRKVDSEESNEESKSLPGADTNRVVKRVKKDTAPKMTPSPIPSQSKTVEPVKKTKTATATTSTAKTKSSTTKAKTAVTPARSPAGPNAIKISMAAAPPAAASRLGMGVNGTPAPRRRGRPPSSSTTTR</sequence>
<feature type="region of interest" description="Disordered" evidence="1">
    <location>
        <begin position="793"/>
        <end position="892"/>
    </location>
</feature>
<feature type="compositionally biased region" description="Polar residues" evidence="1">
    <location>
        <begin position="919"/>
        <end position="950"/>
    </location>
</feature>
<feature type="region of interest" description="Disordered" evidence="1">
    <location>
        <begin position="1076"/>
        <end position="1152"/>
    </location>
</feature>
<feature type="compositionally biased region" description="Basic and acidic residues" evidence="1">
    <location>
        <begin position="630"/>
        <end position="640"/>
    </location>
</feature>
<feature type="compositionally biased region" description="Polar residues" evidence="1">
    <location>
        <begin position="793"/>
        <end position="814"/>
    </location>
</feature>
<feature type="compositionally biased region" description="Basic and acidic residues" evidence="1">
    <location>
        <begin position="974"/>
        <end position="989"/>
    </location>
</feature>
<name>A0AAN7BYP8_9PEZI</name>
<reference evidence="2" key="2">
    <citation type="submission" date="2023-05" db="EMBL/GenBank/DDBJ databases">
        <authorList>
            <consortium name="Lawrence Berkeley National Laboratory"/>
            <person name="Steindorff A."/>
            <person name="Hensen N."/>
            <person name="Bonometti L."/>
            <person name="Westerberg I."/>
            <person name="Brannstrom I.O."/>
            <person name="Guillou S."/>
            <person name="Cros-Aarteil S."/>
            <person name="Calhoun S."/>
            <person name="Haridas S."/>
            <person name="Kuo A."/>
            <person name="Mondo S."/>
            <person name="Pangilinan J."/>
            <person name="Riley R."/>
            <person name="Labutti K."/>
            <person name="Andreopoulos B."/>
            <person name="Lipzen A."/>
            <person name="Chen C."/>
            <person name="Yanf M."/>
            <person name="Daum C."/>
            <person name="Ng V."/>
            <person name="Clum A."/>
            <person name="Ohm R."/>
            <person name="Martin F."/>
            <person name="Silar P."/>
            <person name="Natvig D."/>
            <person name="Lalanne C."/>
            <person name="Gautier V."/>
            <person name="Ament-Velasquez S.L."/>
            <person name="Kruys A."/>
            <person name="Hutchinson M.I."/>
            <person name="Powell A.J."/>
            <person name="Barry K."/>
            <person name="Miller A.N."/>
            <person name="Grigoriev I.V."/>
            <person name="Debuchy R."/>
            <person name="Gladieux P."/>
            <person name="Thoren M.H."/>
            <person name="Johannesson H."/>
        </authorList>
    </citation>
    <scope>NUCLEOTIDE SEQUENCE</scope>
    <source>
        <strain evidence="2">CBS 990.96</strain>
    </source>
</reference>
<keyword evidence="3" id="KW-1185">Reference proteome</keyword>
<feature type="region of interest" description="Disordered" evidence="1">
    <location>
        <begin position="1199"/>
        <end position="1235"/>
    </location>
</feature>
<feature type="region of interest" description="Disordered" evidence="1">
    <location>
        <begin position="630"/>
        <end position="719"/>
    </location>
</feature>
<feature type="compositionally biased region" description="Low complexity" evidence="1">
    <location>
        <begin position="909"/>
        <end position="918"/>
    </location>
</feature>
<feature type="compositionally biased region" description="Polar residues" evidence="1">
    <location>
        <begin position="992"/>
        <end position="1001"/>
    </location>
</feature>
<feature type="region of interest" description="Disordered" evidence="1">
    <location>
        <begin position="907"/>
        <end position="1061"/>
    </location>
</feature>
<feature type="region of interest" description="Disordered" evidence="1">
    <location>
        <begin position="272"/>
        <end position="517"/>
    </location>
</feature>
<dbReference type="EMBL" id="MU865290">
    <property type="protein sequence ID" value="KAK4231851.1"/>
    <property type="molecule type" value="Genomic_DNA"/>
</dbReference>
<feature type="compositionally biased region" description="Polar residues" evidence="1">
    <location>
        <begin position="474"/>
        <end position="494"/>
    </location>
</feature>
<evidence type="ECO:0000256" key="1">
    <source>
        <dbReference type="SAM" id="MobiDB-lite"/>
    </source>
</evidence>
<feature type="compositionally biased region" description="Polar residues" evidence="1">
    <location>
        <begin position="602"/>
        <end position="615"/>
    </location>
</feature>
<feature type="compositionally biased region" description="Basic and acidic residues" evidence="1">
    <location>
        <begin position="1131"/>
        <end position="1152"/>
    </location>
</feature>
<comment type="caution">
    <text evidence="2">The sequence shown here is derived from an EMBL/GenBank/DDBJ whole genome shotgun (WGS) entry which is preliminary data.</text>
</comment>
<feature type="compositionally biased region" description="Acidic residues" evidence="1">
    <location>
        <begin position="654"/>
        <end position="664"/>
    </location>
</feature>
<evidence type="ECO:0000313" key="2">
    <source>
        <dbReference type="EMBL" id="KAK4231851.1"/>
    </source>
</evidence>
<feature type="compositionally biased region" description="Basic and acidic residues" evidence="1">
    <location>
        <begin position="1081"/>
        <end position="1097"/>
    </location>
</feature>
<proteinExistence type="predicted"/>
<feature type="region of interest" description="Disordered" evidence="1">
    <location>
        <begin position="562"/>
        <end position="616"/>
    </location>
</feature>
<dbReference type="Proteomes" id="UP001301958">
    <property type="component" value="Unassembled WGS sequence"/>
</dbReference>
<gene>
    <name evidence="2" type="ORF">QBC38DRAFT_176658</name>
</gene>